<accession>A0A9X4QTN1</accession>
<proteinExistence type="predicted"/>
<dbReference type="AlphaFoldDB" id="A0A9X4QTN1"/>
<dbReference type="EMBL" id="JAPDIA010000003">
    <property type="protein sequence ID" value="MDG0809622.1"/>
    <property type="molecule type" value="Genomic_DNA"/>
</dbReference>
<dbReference type="RefSeq" id="WP_277531027.1">
    <property type="nucleotide sequence ID" value="NZ_JAPDIA010000003.1"/>
</dbReference>
<protein>
    <submittedName>
        <fullName evidence="2">Uncharacterized protein</fullName>
    </submittedName>
</protein>
<gene>
    <name evidence="2" type="ORF">OMP40_09900</name>
</gene>
<name>A0A9X4QTN1_9BACL</name>
<evidence type="ECO:0000313" key="3">
    <source>
        <dbReference type="Proteomes" id="UP001153404"/>
    </source>
</evidence>
<dbReference type="Proteomes" id="UP001153404">
    <property type="component" value="Unassembled WGS sequence"/>
</dbReference>
<feature type="compositionally biased region" description="Basic and acidic residues" evidence="1">
    <location>
        <begin position="136"/>
        <end position="160"/>
    </location>
</feature>
<sequence length="160" mass="17236">MILSVVPLPTISVRVSRGDVVEKDGMLGRIDADDHDRIGTAHVAAPLVYAEQQHGERVLGVQVDDASRRIGRVGIARSGELNGARRLPGFAARSRAACAAGHGLRAVPRGGDGADRLIDVADRVRGIMVQVPRIPARAEHEQEHRRGRDEDDSFLRGDSS</sequence>
<comment type="caution">
    <text evidence="2">The sequence shown here is derived from an EMBL/GenBank/DDBJ whole genome shotgun (WGS) entry which is preliminary data.</text>
</comment>
<feature type="region of interest" description="Disordered" evidence="1">
    <location>
        <begin position="134"/>
        <end position="160"/>
    </location>
</feature>
<organism evidence="2 3">
    <name type="scientific">Cohnella rhizosphaerae</name>
    <dbReference type="NCBI Taxonomy" id="1457232"/>
    <lineage>
        <taxon>Bacteria</taxon>
        <taxon>Bacillati</taxon>
        <taxon>Bacillota</taxon>
        <taxon>Bacilli</taxon>
        <taxon>Bacillales</taxon>
        <taxon>Paenibacillaceae</taxon>
        <taxon>Cohnella</taxon>
    </lineage>
</organism>
<evidence type="ECO:0000256" key="1">
    <source>
        <dbReference type="SAM" id="MobiDB-lite"/>
    </source>
</evidence>
<evidence type="ECO:0000313" key="2">
    <source>
        <dbReference type="EMBL" id="MDG0809622.1"/>
    </source>
</evidence>
<keyword evidence="3" id="KW-1185">Reference proteome</keyword>
<reference evidence="2" key="1">
    <citation type="submission" date="2022-10" db="EMBL/GenBank/DDBJ databases">
        <title>Comparative genomic analysis of Cohnella hashimotonis sp. nov., isolated from the International Space Station.</title>
        <authorList>
            <person name="Simpson A."/>
            <person name="Venkateswaran K."/>
        </authorList>
    </citation>
    <scope>NUCLEOTIDE SEQUENCE</scope>
    <source>
        <strain evidence="2">DSM 28161</strain>
    </source>
</reference>